<evidence type="ECO:0008006" key="3">
    <source>
        <dbReference type="Google" id="ProtNLM"/>
    </source>
</evidence>
<proteinExistence type="predicted"/>
<reference evidence="1 2" key="1">
    <citation type="submission" date="2017-11" db="EMBL/GenBank/DDBJ databases">
        <title>Complete genome of a free-living desiccation-tolerant cyanobacterium and its photosynthetic adaptation to extreme terrestrial habitat.</title>
        <authorList>
            <person name="Shang J."/>
        </authorList>
    </citation>
    <scope>NUCLEOTIDE SEQUENCE [LARGE SCALE GENOMIC DNA]</scope>
    <source>
        <strain evidence="1 2">CCNUN1</strain>
    </source>
</reference>
<accession>A0A2K8T5D4</accession>
<dbReference type="RefSeq" id="WP_100902777.1">
    <property type="nucleotide sequence ID" value="NZ_CAWNNC010000001.1"/>
</dbReference>
<dbReference type="Proteomes" id="UP000232003">
    <property type="component" value="Chromosome"/>
</dbReference>
<sequence>MMKPRTTPTINWSGGTYDTSGERFLFNTHQHSTPFGYISRLKSVAAEDNPRWSGAGLTSLIRGREYEVMVAARLMAVGLNDVELTPNFNGDEKGDADIWVNKTHIIEVKSYDYHFTNADNFPYRNVFTNNVKSVLTKHQNALKRGGSLMFVVCSVPTGAMICGRYKPEVDTLTSQNNSGIETLVIPRERWHPLESMAEYIHQTNNPSTSYRLVEGSIPKRTTTTNTNNK</sequence>
<dbReference type="KEGG" id="nfl:COO91_09063"/>
<gene>
    <name evidence="1" type="ORF">COO91_09063</name>
</gene>
<evidence type="ECO:0000313" key="2">
    <source>
        <dbReference type="Proteomes" id="UP000232003"/>
    </source>
</evidence>
<keyword evidence="2" id="KW-1185">Reference proteome</keyword>
<protein>
    <recommendedName>
        <fullName evidence="3">Restriction endonuclease</fullName>
    </recommendedName>
</protein>
<name>A0A2K8T5D4_9NOSO</name>
<dbReference type="AlphaFoldDB" id="A0A2K8T5D4"/>
<organism evidence="1 2">
    <name type="scientific">Nostoc flagelliforme CCNUN1</name>
    <dbReference type="NCBI Taxonomy" id="2038116"/>
    <lineage>
        <taxon>Bacteria</taxon>
        <taxon>Bacillati</taxon>
        <taxon>Cyanobacteriota</taxon>
        <taxon>Cyanophyceae</taxon>
        <taxon>Nostocales</taxon>
        <taxon>Nostocaceae</taxon>
        <taxon>Nostoc</taxon>
    </lineage>
</organism>
<evidence type="ECO:0000313" key="1">
    <source>
        <dbReference type="EMBL" id="AUB42912.1"/>
    </source>
</evidence>
<dbReference type="EMBL" id="CP024785">
    <property type="protein sequence ID" value="AUB42912.1"/>
    <property type="molecule type" value="Genomic_DNA"/>
</dbReference>